<dbReference type="InterPro" id="IPR051494">
    <property type="entry name" value="BSD_domain-containing"/>
</dbReference>
<dbReference type="Pfam" id="PF03909">
    <property type="entry name" value="BSD"/>
    <property type="match status" value="1"/>
</dbReference>
<reference evidence="4" key="1">
    <citation type="submission" date="2025-08" db="UniProtKB">
        <authorList>
            <consortium name="RefSeq"/>
        </authorList>
    </citation>
    <scope>IDENTIFICATION</scope>
</reference>
<dbReference type="GO" id="GO:0005737">
    <property type="term" value="C:cytoplasm"/>
    <property type="evidence" value="ECO:0007669"/>
    <property type="project" value="TreeGrafter"/>
</dbReference>
<sequence length="502" mass="55121">MNFFKAVFADDPTPPDSPKSPPPSSENPNPDPPTQNSTWSFGSLIQTLATKSESVIEIYKKDLEEFGSGLKNESAIIRDVASRAVHDLPASFEASAAVAQESVGQAIGGIGSSMWKSTAQIISQGRDSILASDHDHDRDRDLLLSNTDTNRSSLGKQYSRFDAQVCALQCDFDTYCSEPEDKEDYEKWKSRGFVIDEKKEEIERFISENGVIREIYGELVPNRVDDESFWSRFFYRMFKLNQAEEARALLVKRAISGDEEEDLSWDFDDDKEECDGLLSKGGESTVNVVDAEKGSVDGMIVENVADKERVGVDGSEDKLEEKVIVGVDISEDKLKEKVVVVEGEGEGEGNIAQSCKDNVKLEEKVVVVEGEGEGNIVQSCKDNVKLEEKAVVGKGEGDNGKSCKDSDKLEEKVVEGKGGDGESPKDSDVSVVSSKSLAEEDLEWDEIEDIGSNDESKGEAVGSRKSAGSSTSRVDLHKQLSAAEEEEDFSWDIEDEDDARVK</sequence>
<dbReference type="InterPro" id="IPR005607">
    <property type="entry name" value="BSD_dom"/>
</dbReference>
<organism evidence="3 4">
    <name type="scientific">Populus euphratica</name>
    <name type="common">Euphrates poplar</name>
    <dbReference type="NCBI Taxonomy" id="75702"/>
    <lineage>
        <taxon>Eukaryota</taxon>
        <taxon>Viridiplantae</taxon>
        <taxon>Streptophyta</taxon>
        <taxon>Embryophyta</taxon>
        <taxon>Tracheophyta</taxon>
        <taxon>Spermatophyta</taxon>
        <taxon>Magnoliopsida</taxon>
        <taxon>eudicotyledons</taxon>
        <taxon>Gunneridae</taxon>
        <taxon>Pentapetalae</taxon>
        <taxon>rosids</taxon>
        <taxon>fabids</taxon>
        <taxon>Malpighiales</taxon>
        <taxon>Salicaceae</taxon>
        <taxon>Saliceae</taxon>
        <taxon>Populus</taxon>
    </lineage>
</organism>
<feature type="domain" description="BSD" evidence="2">
    <location>
        <begin position="189"/>
        <end position="241"/>
    </location>
</feature>
<feature type="region of interest" description="Disordered" evidence="1">
    <location>
        <begin position="1"/>
        <end position="40"/>
    </location>
</feature>
<feature type="compositionally biased region" description="Basic and acidic residues" evidence="1">
    <location>
        <begin position="392"/>
        <end position="428"/>
    </location>
</feature>
<name>A0AAJ6T8S7_POPEU</name>
<dbReference type="PROSITE" id="PS50858">
    <property type="entry name" value="BSD"/>
    <property type="match status" value="1"/>
</dbReference>
<keyword evidence="3" id="KW-1185">Reference proteome</keyword>
<dbReference type="SMART" id="SM00751">
    <property type="entry name" value="BSD"/>
    <property type="match status" value="1"/>
</dbReference>
<dbReference type="PANTHER" id="PTHR16019">
    <property type="entry name" value="SYNAPSE-ASSOCIATED PROTEIN"/>
    <property type="match status" value="1"/>
</dbReference>
<evidence type="ECO:0000259" key="2">
    <source>
        <dbReference type="PROSITE" id="PS50858"/>
    </source>
</evidence>
<accession>A0AAJ6T8S7</accession>
<feature type="region of interest" description="Disordered" evidence="1">
    <location>
        <begin position="392"/>
        <end position="502"/>
    </location>
</feature>
<evidence type="ECO:0000313" key="3">
    <source>
        <dbReference type="Proteomes" id="UP000694918"/>
    </source>
</evidence>
<dbReference type="SUPFAM" id="SSF140383">
    <property type="entry name" value="BSD domain-like"/>
    <property type="match status" value="1"/>
</dbReference>
<gene>
    <name evidence="4" type="primary">LOC105112173</name>
</gene>
<feature type="compositionally biased region" description="Acidic residues" evidence="1">
    <location>
        <begin position="483"/>
        <end position="502"/>
    </location>
</feature>
<dbReference type="InterPro" id="IPR035925">
    <property type="entry name" value="BSD_dom_sf"/>
</dbReference>
<feature type="compositionally biased region" description="Acidic residues" evidence="1">
    <location>
        <begin position="439"/>
        <end position="452"/>
    </location>
</feature>
<protein>
    <submittedName>
        <fullName evidence="4">BSD domain-containing protein 1-like isoform X1</fullName>
    </submittedName>
</protein>
<dbReference type="PANTHER" id="PTHR16019:SF24">
    <property type="entry name" value="BSD DOMAIN-CONTAINING PROTEIN"/>
    <property type="match status" value="1"/>
</dbReference>
<dbReference type="RefSeq" id="XP_011006070.1">
    <property type="nucleotide sequence ID" value="XM_011007768.1"/>
</dbReference>
<dbReference type="AlphaFoldDB" id="A0AAJ6T8S7"/>
<dbReference type="KEGG" id="peu:105112173"/>
<evidence type="ECO:0000313" key="4">
    <source>
        <dbReference type="RefSeq" id="XP_011006070.1"/>
    </source>
</evidence>
<dbReference type="Gene3D" id="1.10.3970.10">
    <property type="entry name" value="BSD domain"/>
    <property type="match status" value="1"/>
</dbReference>
<proteinExistence type="predicted"/>
<dbReference type="GeneID" id="105112173"/>
<evidence type="ECO:0000256" key="1">
    <source>
        <dbReference type="SAM" id="MobiDB-lite"/>
    </source>
</evidence>
<dbReference type="Proteomes" id="UP000694918">
    <property type="component" value="Unplaced"/>
</dbReference>
<feature type="compositionally biased region" description="Pro residues" evidence="1">
    <location>
        <begin position="12"/>
        <end position="33"/>
    </location>
</feature>